<proteinExistence type="predicted"/>
<dbReference type="EMBL" id="AEVG01000030">
    <property type="protein sequence ID" value="EFX92517.1"/>
    <property type="molecule type" value="Genomic_DNA"/>
</dbReference>
<sequence length="77" mass="8557">MKKYLLSALAVAGIGYFSLVGYAYWFDKEQAPKLLAAAELPESHQAVAGVMFKMAVNTATHQMQNYLLIQNYLSQAK</sequence>
<accession>E8KEY7</accession>
<dbReference type="Proteomes" id="UP000005467">
    <property type="component" value="Unassembled WGS sequence"/>
</dbReference>
<evidence type="ECO:0000256" key="1">
    <source>
        <dbReference type="SAM" id="Phobius"/>
    </source>
</evidence>
<organism evidence="2 3">
    <name type="scientific">Actinobacillus ureae ATCC 25976</name>
    <dbReference type="NCBI Taxonomy" id="887324"/>
    <lineage>
        <taxon>Bacteria</taxon>
        <taxon>Pseudomonadati</taxon>
        <taxon>Pseudomonadota</taxon>
        <taxon>Gammaproteobacteria</taxon>
        <taxon>Pasteurellales</taxon>
        <taxon>Pasteurellaceae</taxon>
        <taxon>Actinobacillus</taxon>
    </lineage>
</organism>
<protein>
    <submittedName>
        <fullName evidence="2">Uncharacterized protein</fullName>
    </submittedName>
</protein>
<evidence type="ECO:0000313" key="3">
    <source>
        <dbReference type="Proteomes" id="UP000005467"/>
    </source>
</evidence>
<comment type="caution">
    <text evidence="2">The sequence shown here is derived from an EMBL/GenBank/DDBJ whole genome shotgun (WGS) entry which is preliminary data.</text>
</comment>
<keyword evidence="3" id="KW-1185">Reference proteome</keyword>
<feature type="transmembrane region" description="Helical" evidence="1">
    <location>
        <begin position="6"/>
        <end position="25"/>
    </location>
</feature>
<dbReference type="AlphaFoldDB" id="E8KEY7"/>
<reference evidence="2 3" key="1">
    <citation type="submission" date="2011-01" db="EMBL/GenBank/DDBJ databases">
        <authorList>
            <person name="Muzny D."/>
            <person name="Qin X."/>
            <person name="Deng J."/>
            <person name="Jiang H."/>
            <person name="Liu Y."/>
            <person name="Qu J."/>
            <person name="Song X.-Z."/>
            <person name="Zhang L."/>
            <person name="Thornton R."/>
            <person name="Coyle M."/>
            <person name="Francisco L."/>
            <person name="Jackson L."/>
            <person name="Javaid M."/>
            <person name="Korchina V."/>
            <person name="Kovar C."/>
            <person name="Mata R."/>
            <person name="Mathew T."/>
            <person name="Ngo R."/>
            <person name="Nguyen L."/>
            <person name="Nguyen N."/>
            <person name="Okwuonu G."/>
            <person name="Ongeri F."/>
            <person name="Pham C."/>
            <person name="Simmons D."/>
            <person name="Wilczek-Boney K."/>
            <person name="Hale W."/>
            <person name="Jakkamsetti A."/>
            <person name="Pham P."/>
            <person name="Ruth R."/>
            <person name="San Lucas F."/>
            <person name="Warren J."/>
            <person name="Zhang J."/>
            <person name="Zhao Z."/>
            <person name="Zhou C."/>
            <person name="Zhu D."/>
            <person name="Lee S."/>
            <person name="Bess C."/>
            <person name="Blankenburg K."/>
            <person name="Forbes L."/>
            <person name="Fu Q."/>
            <person name="Gubbala S."/>
            <person name="Hirani K."/>
            <person name="Jayaseelan J.C."/>
            <person name="Lara F."/>
            <person name="Munidasa M."/>
            <person name="Palculict T."/>
            <person name="Patil S."/>
            <person name="Pu L.-L."/>
            <person name="Saada N."/>
            <person name="Tang L."/>
            <person name="Weissenberger G."/>
            <person name="Zhu Y."/>
            <person name="Hemphill L."/>
            <person name="Shang Y."/>
            <person name="Youmans B."/>
            <person name="Ayvaz T."/>
            <person name="Ross M."/>
            <person name="Santibanez J."/>
            <person name="Aqrawi P."/>
            <person name="Gross S."/>
            <person name="Joshi V."/>
            <person name="Fowler G."/>
            <person name="Nazareth L."/>
            <person name="Reid J."/>
            <person name="Worley K."/>
            <person name="Petrosino J."/>
            <person name="Highlander S."/>
            <person name="Gibbs R."/>
        </authorList>
    </citation>
    <scope>NUCLEOTIDE SEQUENCE [LARGE SCALE GENOMIC DNA]</scope>
    <source>
        <strain evidence="2 3">ATCC 25976</strain>
    </source>
</reference>
<name>E8KEY7_9PAST</name>
<keyword evidence="1" id="KW-0812">Transmembrane</keyword>
<dbReference type="HOGENOM" id="CLU_2630180_0_0_6"/>
<evidence type="ECO:0000313" key="2">
    <source>
        <dbReference type="EMBL" id="EFX92517.1"/>
    </source>
</evidence>
<keyword evidence="1" id="KW-0472">Membrane</keyword>
<keyword evidence="1" id="KW-1133">Transmembrane helix</keyword>
<gene>
    <name evidence="2" type="ORF">HMPREF0027_0404</name>
</gene>